<comment type="caution">
    <text evidence="3">The sequence shown here is derived from an EMBL/GenBank/DDBJ whole genome shotgun (WGS) entry which is preliminary data.</text>
</comment>
<dbReference type="Gene3D" id="3.90.1570.30">
    <property type="match status" value="1"/>
</dbReference>
<dbReference type="PANTHER" id="PTHR47396">
    <property type="entry name" value="TYPE I RESTRICTION ENZYME ECOKI R PROTEIN"/>
    <property type="match status" value="1"/>
</dbReference>
<dbReference type="SUPFAM" id="SSF52540">
    <property type="entry name" value="P-loop containing nucleoside triphosphate hydrolases"/>
    <property type="match status" value="2"/>
</dbReference>
<sequence>MTLNEADTRAKIIDPKLHATGWQEDFITREYYFTEGKIYLVGDEAKRKESKKADYLLLWNEALPLAVVEAKEEEKSASSGMQQAKEYAERLDILFAYSTNGHEIEEFDFSTNKQRTVTSFPSREGLYERFIKARGLESVDLTPFTGSYNKQTFNENPRYYQQVAIRRALEAIGKGQSRILLNLATGTGKTNIAFQLAWKLKQAGKIRRVLFLADRNLLRDQAFNTFEPFGNARGYIENGETPTARDIYFGIYQAMWGEKDGKRIFEQYPKDFFDLVIIDECHRSGFGNWNEILKHFSGAIHLGMTATPKQDENINTYRYFGNPQKGYAATYEYSMAQGIDDGFLANFLLHKVKMNIDKNGLKIEDAIKEGAKIEVPVEAEPDDFYKMEQFEKEIILPDRTEKMCQHLAGLIKTYGEMQKTIVFCVTMDHAGEVAKHLQNSFAHLSYPNYAVRIVSEESDALALLKIFQDQTQSVPVVATTVDLLSTGFDAPTVQNIVFMKPIRSPIVFKQIMGRGSRISKEKGKLWYRVIDYTNATRLIDEWIEGTPEITPESPRVNFLSGIVIGPMPDAPDIITPIENVLLTIQLSPNEQIQARTDEKGDFAFANLPEGKIKLYATAPGYKHREITVETQSTPKDKIQVELALQRKPVPPIKVSGLTIFVEDEMMFEVEVLGKRLNLKEYVAYSKAEIGKIAPDPVSLKSKWVKSEMRDALISELEQHGINVKMLSKITDNTEADDYDLLANLGFGEPIHSRQERAEAVLNREQTFLGHLTPEQLHVIRGLLLKYQENGVTEISKADVFNVYPMPGFTPSQKAFGSPENLRQSVDTLQEKIYAR</sequence>
<dbReference type="GO" id="GO:0005524">
    <property type="term" value="F:ATP binding"/>
    <property type="evidence" value="ECO:0007669"/>
    <property type="project" value="UniProtKB-KW"/>
</dbReference>
<dbReference type="Gene3D" id="3.40.50.300">
    <property type="entry name" value="P-loop containing nucleotide triphosphate hydrolases"/>
    <property type="match status" value="2"/>
</dbReference>
<dbReference type="SMART" id="SM00487">
    <property type="entry name" value="DEXDc"/>
    <property type="match status" value="1"/>
</dbReference>
<dbReference type="InterPro" id="IPR001650">
    <property type="entry name" value="Helicase_C-like"/>
</dbReference>
<protein>
    <recommendedName>
        <fullName evidence="5">Restriction endonuclease subunit R</fullName>
    </recommendedName>
</protein>
<dbReference type="InterPro" id="IPR014001">
    <property type="entry name" value="Helicase_ATP-bd"/>
</dbReference>
<dbReference type="Gene3D" id="2.60.40.1120">
    <property type="entry name" value="Carboxypeptidase-like, regulatory domain"/>
    <property type="match status" value="1"/>
</dbReference>
<dbReference type="EMBL" id="MHIN01000025">
    <property type="protein sequence ID" value="OGY54558.1"/>
    <property type="molecule type" value="Genomic_DNA"/>
</dbReference>
<dbReference type="PROSITE" id="PS51194">
    <property type="entry name" value="HELICASE_CTER"/>
    <property type="match status" value="1"/>
</dbReference>
<name>A0A1G1YQD4_9BACT</name>
<dbReference type="Proteomes" id="UP000178122">
    <property type="component" value="Unassembled WGS sequence"/>
</dbReference>
<dbReference type="Pfam" id="PF00271">
    <property type="entry name" value="Helicase_C"/>
    <property type="match status" value="1"/>
</dbReference>
<dbReference type="Pfam" id="PF08463">
    <property type="entry name" value="EcoEI_R_C"/>
    <property type="match status" value="1"/>
</dbReference>
<evidence type="ECO:0000259" key="2">
    <source>
        <dbReference type="PROSITE" id="PS51194"/>
    </source>
</evidence>
<feature type="domain" description="Helicase ATP-binding" evidence="1">
    <location>
        <begin position="170"/>
        <end position="326"/>
    </location>
</feature>
<dbReference type="SUPFAM" id="SSF49464">
    <property type="entry name" value="Carboxypeptidase regulatory domain-like"/>
    <property type="match status" value="1"/>
</dbReference>
<dbReference type="Pfam" id="PF13620">
    <property type="entry name" value="CarboxypepD_reg"/>
    <property type="match status" value="1"/>
</dbReference>
<dbReference type="InterPro" id="IPR008969">
    <property type="entry name" value="CarboxyPept-like_regulatory"/>
</dbReference>
<dbReference type="NCBIfam" id="NF046051">
    <property type="entry name" value="restrict_EcoAI"/>
    <property type="match status" value="1"/>
</dbReference>
<dbReference type="GO" id="GO:0009035">
    <property type="term" value="F:type I site-specific deoxyribonuclease activity"/>
    <property type="evidence" value="ECO:0007669"/>
    <property type="project" value="UniProtKB-EC"/>
</dbReference>
<proteinExistence type="predicted"/>
<dbReference type="GO" id="GO:0009307">
    <property type="term" value="P:DNA restriction-modification system"/>
    <property type="evidence" value="ECO:0007669"/>
    <property type="project" value="UniProtKB-KW"/>
</dbReference>
<gene>
    <name evidence="3" type="ORF">A2912_00965</name>
</gene>
<evidence type="ECO:0000313" key="3">
    <source>
        <dbReference type="EMBL" id="OGY54558.1"/>
    </source>
</evidence>
<feature type="domain" description="Helicase C-terminal" evidence="2">
    <location>
        <begin position="409"/>
        <end position="558"/>
    </location>
</feature>
<dbReference type="InterPro" id="IPR027417">
    <property type="entry name" value="P-loop_NTPase"/>
</dbReference>
<dbReference type="InterPro" id="IPR050742">
    <property type="entry name" value="Helicase_Restrict-Modif_Enz"/>
</dbReference>
<reference evidence="3 4" key="1">
    <citation type="journal article" date="2016" name="Nat. Commun.">
        <title>Thousands of microbial genomes shed light on interconnected biogeochemical processes in an aquifer system.</title>
        <authorList>
            <person name="Anantharaman K."/>
            <person name="Brown C.T."/>
            <person name="Hug L.A."/>
            <person name="Sharon I."/>
            <person name="Castelle C.J."/>
            <person name="Probst A.J."/>
            <person name="Thomas B.C."/>
            <person name="Singh A."/>
            <person name="Wilkins M.J."/>
            <person name="Karaoz U."/>
            <person name="Brodie E.L."/>
            <person name="Williams K.H."/>
            <person name="Hubbard S.S."/>
            <person name="Banfield J.F."/>
        </authorList>
    </citation>
    <scope>NUCLEOTIDE SEQUENCE [LARGE SCALE GENOMIC DNA]</scope>
</reference>
<dbReference type="InterPro" id="IPR006935">
    <property type="entry name" value="Helicase/UvrB_N"/>
</dbReference>
<dbReference type="GO" id="GO:0003677">
    <property type="term" value="F:DNA binding"/>
    <property type="evidence" value="ECO:0007669"/>
    <property type="project" value="UniProtKB-KW"/>
</dbReference>
<evidence type="ECO:0000259" key="1">
    <source>
        <dbReference type="PROSITE" id="PS51192"/>
    </source>
</evidence>
<dbReference type="PROSITE" id="PS51192">
    <property type="entry name" value="HELICASE_ATP_BIND_1"/>
    <property type="match status" value="1"/>
</dbReference>
<dbReference type="Pfam" id="PF04313">
    <property type="entry name" value="HSDR_N"/>
    <property type="match status" value="1"/>
</dbReference>
<dbReference type="AlphaFoldDB" id="A0A1G1YQD4"/>
<evidence type="ECO:0000313" key="4">
    <source>
        <dbReference type="Proteomes" id="UP000178122"/>
    </source>
</evidence>
<dbReference type="Pfam" id="PF04851">
    <property type="entry name" value="ResIII"/>
    <property type="match status" value="1"/>
</dbReference>
<dbReference type="InterPro" id="IPR007409">
    <property type="entry name" value="Restrct_endonuc_type1_HsdR_N"/>
</dbReference>
<dbReference type="GO" id="GO:0005829">
    <property type="term" value="C:cytosol"/>
    <property type="evidence" value="ECO:0007669"/>
    <property type="project" value="TreeGrafter"/>
</dbReference>
<dbReference type="InterPro" id="IPR013670">
    <property type="entry name" value="EcoEI_R_C_dom"/>
</dbReference>
<accession>A0A1G1YQD4</accession>
<organism evidence="3 4">
    <name type="scientific">Candidatus Buchananbacteria bacterium RIFCSPLOWO2_01_FULL_40_23b</name>
    <dbReference type="NCBI Taxonomy" id="1797544"/>
    <lineage>
        <taxon>Bacteria</taxon>
        <taxon>Candidatus Buchananiibacteriota</taxon>
    </lineage>
</organism>
<evidence type="ECO:0008006" key="5">
    <source>
        <dbReference type="Google" id="ProtNLM"/>
    </source>
</evidence>
<dbReference type="PANTHER" id="PTHR47396:SF1">
    <property type="entry name" value="ATP-DEPENDENT HELICASE IRC3-RELATED"/>
    <property type="match status" value="1"/>
</dbReference>
<dbReference type="CDD" id="cd18032">
    <property type="entry name" value="DEXHc_RE_I_III_res"/>
    <property type="match status" value="1"/>
</dbReference>